<dbReference type="EMBL" id="CP003051">
    <property type="protein sequence ID" value="AGA89430.1"/>
    <property type="molecule type" value="Genomic_DNA"/>
</dbReference>
<dbReference type="NCBIfam" id="TIGR00810">
    <property type="entry name" value="secG"/>
    <property type="match status" value="1"/>
</dbReference>
<dbReference type="InterPro" id="IPR004692">
    <property type="entry name" value="SecG"/>
</dbReference>
<proteinExistence type="inferred from homology"/>
<keyword evidence="14" id="KW-1185">Reference proteome</keyword>
<dbReference type="GO" id="GO:0009306">
    <property type="term" value="P:protein secretion"/>
    <property type="evidence" value="ECO:0007669"/>
    <property type="project" value="UniProtKB-UniRule"/>
</dbReference>
<evidence type="ECO:0000256" key="11">
    <source>
        <dbReference type="RuleBase" id="RU365087"/>
    </source>
</evidence>
<evidence type="ECO:0000256" key="5">
    <source>
        <dbReference type="ARBA" id="ARBA00022475"/>
    </source>
</evidence>
<dbReference type="PRINTS" id="PR01651">
    <property type="entry name" value="SECGEXPORT"/>
</dbReference>
<dbReference type="PANTHER" id="PTHR34182">
    <property type="entry name" value="PROTEIN-EXPORT MEMBRANE PROTEIN SECG"/>
    <property type="match status" value="1"/>
</dbReference>
<dbReference type="Proteomes" id="UP000010816">
    <property type="component" value="Chromosome"/>
</dbReference>
<evidence type="ECO:0000256" key="9">
    <source>
        <dbReference type="ARBA" id="ARBA00023010"/>
    </source>
</evidence>
<keyword evidence="10 11" id="KW-0472">Membrane</keyword>
<dbReference type="KEGG" id="tmb:Thimo_0583"/>
<dbReference type="RefSeq" id="WP_015279577.1">
    <property type="nucleotide sequence ID" value="NC_019940.1"/>
</dbReference>
<reference evidence="13 14" key="1">
    <citation type="submission" date="2011-09" db="EMBL/GenBank/DDBJ databases">
        <title>Complete sequence of chromosome of Thioflavicoccus mobilis 8321.</title>
        <authorList>
            <consortium name="US DOE Joint Genome Institute"/>
            <person name="Lucas S."/>
            <person name="Han J."/>
            <person name="Lapidus A."/>
            <person name="Cheng J.-F."/>
            <person name="Goodwin L."/>
            <person name="Pitluck S."/>
            <person name="Peters L."/>
            <person name="Ovchinnikova G."/>
            <person name="Lu M."/>
            <person name="Detter J.C."/>
            <person name="Han C."/>
            <person name="Tapia R."/>
            <person name="Land M."/>
            <person name="Hauser L."/>
            <person name="Kyrpides N."/>
            <person name="Ivanova N."/>
            <person name="Pagani I."/>
            <person name="Vogl K."/>
            <person name="Liu Z."/>
            <person name="Imhoff J."/>
            <person name="Thiel V."/>
            <person name="Frigaard N.-U."/>
            <person name="Bryant D."/>
            <person name="Woyke T."/>
        </authorList>
    </citation>
    <scope>NUCLEOTIDE SEQUENCE [LARGE SCALE GENOMIC DNA]</scope>
    <source>
        <strain evidence="13 14">8321</strain>
    </source>
</reference>
<evidence type="ECO:0000256" key="4">
    <source>
        <dbReference type="ARBA" id="ARBA00022448"/>
    </source>
</evidence>
<comment type="subcellular location">
    <subcellularLocation>
        <location evidence="1 11">Cell membrane</location>
        <topology evidence="1 11">Multi-pass membrane protein</topology>
    </subcellularLocation>
</comment>
<dbReference type="HOGENOM" id="CLU_094156_2_0_6"/>
<organism evidence="13 14">
    <name type="scientific">Thioflavicoccus mobilis 8321</name>
    <dbReference type="NCBI Taxonomy" id="765912"/>
    <lineage>
        <taxon>Bacteria</taxon>
        <taxon>Pseudomonadati</taxon>
        <taxon>Pseudomonadota</taxon>
        <taxon>Gammaproteobacteria</taxon>
        <taxon>Chromatiales</taxon>
        <taxon>Chromatiaceae</taxon>
        <taxon>Thioflavicoccus</taxon>
    </lineage>
</organism>
<evidence type="ECO:0000256" key="2">
    <source>
        <dbReference type="ARBA" id="ARBA00008445"/>
    </source>
</evidence>
<feature type="transmembrane region" description="Helical" evidence="11">
    <location>
        <begin position="56"/>
        <end position="74"/>
    </location>
</feature>
<dbReference type="GO" id="GO:0043952">
    <property type="term" value="P:protein transport by the Sec complex"/>
    <property type="evidence" value="ECO:0007669"/>
    <property type="project" value="TreeGrafter"/>
</dbReference>
<keyword evidence="7 11" id="KW-0653">Protein transport</keyword>
<feature type="region of interest" description="Disordered" evidence="12">
    <location>
        <begin position="94"/>
        <end position="143"/>
    </location>
</feature>
<evidence type="ECO:0000256" key="3">
    <source>
        <dbReference type="ARBA" id="ARBA00017876"/>
    </source>
</evidence>
<feature type="compositionally biased region" description="Low complexity" evidence="12">
    <location>
        <begin position="127"/>
        <end position="143"/>
    </location>
</feature>
<evidence type="ECO:0000313" key="13">
    <source>
        <dbReference type="EMBL" id="AGA89430.1"/>
    </source>
</evidence>
<gene>
    <name evidence="13" type="ORF">Thimo_0583</name>
</gene>
<comment type="caution">
    <text evidence="11">Lacks conserved residue(s) required for the propagation of feature annotation.</text>
</comment>
<evidence type="ECO:0000256" key="8">
    <source>
        <dbReference type="ARBA" id="ARBA00022989"/>
    </source>
</evidence>
<evidence type="ECO:0000256" key="12">
    <source>
        <dbReference type="SAM" id="MobiDB-lite"/>
    </source>
</evidence>
<dbReference type="OrthoDB" id="9813947at2"/>
<comment type="function">
    <text evidence="11">Involved in protein export. Participates in an early event of protein translocation.</text>
</comment>
<dbReference type="eggNOG" id="COG1314">
    <property type="taxonomic scope" value="Bacteria"/>
</dbReference>
<dbReference type="PATRIC" id="fig|765912.4.peg.571"/>
<evidence type="ECO:0000256" key="6">
    <source>
        <dbReference type="ARBA" id="ARBA00022692"/>
    </source>
</evidence>
<dbReference type="GO" id="GO:0015450">
    <property type="term" value="F:protein-transporting ATPase activity"/>
    <property type="evidence" value="ECO:0007669"/>
    <property type="project" value="UniProtKB-UniRule"/>
</dbReference>
<keyword evidence="6 11" id="KW-0812">Transmembrane</keyword>
<dbReference type="AlphaFoldDB" id="L0GVN4"/>
<dbReference type="PANTHER" id="PTHR34182:SF1">
    <property type="entry name" value="PROTEIN-EXPORT MEMBRANE PROTEIN SECG"/>
    <property type="match status" value="1"/>
</dbReference>
<accession>L0GVN4</accession>
<dbReference type="Pfam" id="PF03840">
    <property type="entry name" value="SecG"/>
    <property type="match status" value="1"/>
</dbReference>
<keyword evidence="4 11" id="KW-0813">Transport</keyword>
<sequence>MQTILTVFHVLLSIGLITLVLLQHGKGADAGAAFGGGASATVFGAQGAGNFLSRTTAILATLFFMTSIGLAYYATQAGKERSLMDQPAKTAIVPATQEEMPAPSIEERVATPGDVPAVPAARPQAGSESDVPSVDDVPVPNGN</sequence>
<dbReference type="GO" id="GO:0005886">
    <property type="term" value="C:plasma membrane"/>
    <property type="evidence" value="ECO:0007669"/>
    <property type="project" value="UniProtKB-SubCell"/>
</dbReference>
<keyword evidence="5 11" id="KW-1003">Cell membrane</keyword>
<evidence type="ECO:0000256" key="7">
    <source>
        <dbReference type="ARBA" id="ARBA00022927"/>
    </source>
</evidence>
<keyword evidence="8 11" id="KW-1133">Transmembrane helix</keyword>
<name>L0GVN4_9GAMM</name>
<evidence type="ECO:0000256" key="10">
    <source>
        <dbReference type="ARBA" id="ARBA00023136"/>
    </source>
</evidence>
<dbReference type="STRING" id="765912.Thimo_0583"/>
<evidence type="ECO:0000313" key="14">
    <source>
        <dbReference type="Proteomes" id="UP000010816"/>
    </source>
</evidence>
<keyword evidence="9 11" id="KW-0811">Translocation</keyword>
<evidence type="ECO:0000256" key="1">
    <source>
        <dbReference type="ARBA" id="ARBA00004651"/>
    </source>
</evidence>
<protein>
    <recommendedName>
        <fullName evidence="3 11">Protein-export membrane protein SecG</fullName>
    </recommendedName>
</protein>
<comment type="similarity">
    <text evidence="2 11">Belongs to the SecG family.</text>
</comment>
<dbReference type="GO" id="GO:0065002">
    <property type="term" value="P:intracellular protein transmembrane transport"/>
    <property type="evidence" value="ECO:0007669"/>
    <property type="project" value="TreeGrafter"/>
</dbReference>